<feature type="compositionally biased region" description="Polar residues" evidence="1">
    <location>
        <begin position="90"/>
        <end position="99"/>
    </location>
</feature>
<organism evidence="2">
    <name type="scientific">Zea mays</name>
    <name type="common">Maize</name>
    <dbReference type="NCBI Taxonomy" id="4577"/>
    <lineage>
        <taxon>Eukaryota</taxon>
        <taxon>Viridiplantae</taxon>
        <taxon>Streptophyta</taxon>
        <taxon>Embryophyta</taxon>
        <taxon>Tracheophyta</taxon>
        <taxon>Spermatophyta</taxon>
        <taxon>Magnoliopsida</taxon>
        <taxon>Liliopsida</taxon>
        <taxon>Poales</taxon>
        <taxon>Poaceae</taxon>
        <taxon>PACMAD clade</taxon>
        <taxon>Panicoideae</taxon>
        <taxon>Andropogonodae</taxon>
        <taxon>Andropogoneae</taxon>
        <taxon>Tripsacinae</taxon>
        <taxon>Zea</taxon>
    </lineage>
</organism>
<dbReference type="InParanoid" id="A0A1D6PSE6"/>
<dbReference type="AlphaFoldDB" id="A0A1D6PSE6"/>
<accession>A0A1D6PSE6</accession>
<feature type="region of interest" description="Disordered" evidence="1">
    <location>
        <begin position="90"/>
        <end position="122"/>
    </location>
</feature>
<name>A0A1D6PSE6_MAIZE</name>
<feature type="region of interest" description="Disordered" evidence="1">
    <location>
        <begin position="30"/>
        <end position="51"/>
    </location>
</feature>
<gene>
    <name evidence="2" type="ORF">ZEAMMB73_Zm00001d049117</name>
</gene>
<proteinExistence type="predicted"/>
<evidence type="ECO:0000313" key="2">
    <source>
        <dbReference type="EMBL" id="AQK49628.1"/>
    </source>
</evidence>
<sequence>MGRKSYCSCGKGHRKEADVELLAMGAAAPSWGRRAPPREVKPRGRGCAPMEERRTCCSPTLGHSLLLARCAREAAMGGAVAGLAEISTNDENFGHQRSQGRGEFGLQPGRQPLELRPGRGSA</sequence>
<reference evidence="2" key="1">
    <citation type="submission" date="2015-12" db="EMBL/GenBank/DDBJ databases">
        <title>Update maize B73 reference genome by single molecule sequencing technologies.</title>
        <authorList>
            <consortium name="Maize Genome Sequencing Project"/>
            <person name="Ware D."/>
        </authorList>
    </citation>
    <scope>NUCLEOTIDE SEQUENCE</scope>
    <source>
        <tissue evidence="2">Seedling</tissue>
    </source>
</reference>
<protein>
    <submittedName>
        <fullName evidence="2">Uncharacterized protein</fullName>
    </submittedName>
</protein>
<evidence type="ECO:0000256" key="1">
    <source>
        <dbReference type="SAM" id="MobiDB-lite"/>
    </source>
</evidence>
<dbReference type="EMBL" id="CM000780">
    <property type="protein sequence ID" value="AQK49628.1"/>
    <property type="molecule type" value="Genomic_DNA"/>
</dbReference>